<reference evidence="2" key="1">
    <citation type="submission" date="2019-06" db="EMBL/GenBank/DDBJ databases">
        <authorList>
            <person name="Zheng W."/>
        </authorList>
    </citation>
    <scope>NUCLEOTIDE SEQUENCE</scope>
    <source>
        <strain evidence="2">QDHG01</strain>
    </source>
</reference>
<dbReference type="Pfam" id="PF03747">
    <property type="entry name" value="ADP_ribosyl_GH"/>
    <property type="match status" value="1"/>
</dbReference>
<dbReference type="PANTHER" id="PTHR16222">
    <property type="entry name" value="ADP-RIBOSYLGLYCOHYDROLASE"/>
    <property type="match status" value="1"/>
</dbReference>
<dbReference type="InterPro" id="IPR036705">
    <property type="entry name" value="Ribosyl_crysJ1_sf"/>
</dbReference>
<evidence type="ECO:0008006" key="4">
    <source>
        <dbReference type="Google" id="ProtNLM"/>
    </source>
</evidence>
<keyword evidence="1" id="KW-0479">Metal-binding</keyword>
<dbReference type="InterPro" id="IPR050792">
    <property type="entry name" value="ADP-ribosylglycohydrolase"/>
</dbReference>
<comment type="caution">
    <text evidence="2">The sequence shown here is derived from an EMBL/GenBank/DDBJ whole genome shotgun (WGS) entry which is preliminary data.</text>
</comment>
<evidence type="ECO:0000313" key="2">
    <source>
        <dbReference type="EMBL" id="TNV72788.1"/>
    </source>
</evidence>
<dbReference type="AlphaFoldDB" id="A0A8J8ND44"/>
<dbReference type="SUPFAM" id="SSF101478">
    <property type="entry name" value="ADP-ribosylglycohydrolase"/>
    <property type="match status" value="1"/>
</dbReference>
<keyword evidence="1" id="KW-0460">Magnesium</keyword>
<accession>A0A8J8ND44</accession>
<dbReference type="EMBL" id="RRYP01020967">
    <property type="protein sequence ID" value="TNV72788.1"/>
    <property type="molecule type" value="Genomic_DNA"/>
</dbReference>
<name>A0A8J8ND44_HALGN</name>
<organism evidence="2 3">
    <name type="scientific">Halteria grandinella</name>
    <dbReference type="NCBI Taxonomy" id="5974"/>
    <lineage>
        <taxon>Eukaryota</taxon>
        <taxon>Sar</taxon>
        <taxon>Alveolata</taxon>
        <taxon>Ciliophora</taxon>
        <taxon>Intramacronucleata</taxon>
        <taxon>Spirotrichea</taxon>
        <taxon>Stichotrichia</taxon>
        <taxon>Sporadotrichida</taxon>
        <taxon>Halteriidae</taxon>
        <taxon>Halteria</taxon>
    </lineage>
</organism>
<keyword evidence="3" id="KW-1185">Reference proteome</keyword>
<comment type="cofactor">
    <cofactor evidence="1">
        <name>Mg(2+)</name>
        <dbReference type="ChEBI" id="CHEBI:18420"/>
    </cofactor>
    <text evidence="1">Binds 2 magnesium ions per subunit.</text>
</comment>
<feature type="binding site" evidence="1">
    <location>
        <position position="133"/>
    </location>
    <ligand>
        <name>Mg(2+)</name>
        <dbReference type="ChEBI" id="CHEBI:18420"/>
        <label>1</label>
    </ligand>
</feature>
<gene>
    <name evidence="2" type="ORF">FGO68_gene14232</name>
</gene>
<dbReference type="Proteomes" id="UP000785679">
    <property type="component" value="Unassembled WGS sequence"/>
</dbReference>
<dbReference type="GO" id="GO:0046872">
    <property type="term" value="F:metal ion binding"/>
    <property type="evidence" value="ECO:0007669"/>
    <property type="project" value="UniProtKB-KW"/>
</dbReference>
<evidence type="ECO:0000313" key="3">
    <source>
        <dbReference type="Proteomes" id="UP000785679"/>
    </source>
</evidence>
<proteinExistence type="predicted"/>
<dbReference type="Gene3D" id="1.10.4080.10">
    <property type="entry name" value="ADP-ribosylation/Crystallin J1"/>
    <property type="match status" value="1"/>
</dbReference>
<sequence length="407" mass="43892">MCDYIINKTQKLIAFIGLLRVSLMESTHSTLAFQDRKAGALLGLFAGDALASPVHWYYSLAQLKRDFGQITGYTKPNEHMEGSIMNLSNTGGGGRGSDKGEIVGDVINHGKKKYWGRGLNYSYHCTLQAGENTLEGQLTRLLLRTIAAQEGKVKPEIFLHEYVKFMTTPGSHNDAYASTCHRMFFANYVRGVAPESCADNDGHNTDAIDALTLTIPAIIATVTEEGPSDDVRKAAREVVALTRQSKVLPAYVDLYADMLASVVSGKKTLQSAAVDAGKRLGFDVKASAQTAWARAGKIDPEKYVGGDGTDPMVACYIDSSFPALLHLAYRYAEYGPRMALLANANAGGENVARGSALGALIGASYGVSGFPESLRALYNREDIEREINAVVGADAFGKTHVGEKYDL</sequence>
<dbReference type="InterPro" id="IPR005502">
    <property type="entry name" value="Ribosyl_crysJ1"/>
</dbReference>
<dbReference type="OrthoDB" id="437754at2759"/>
<protein>
    <recommendedName>
        <fullName evidence="4">ADP-ribosylglycohydrolase</fullName>
    </recommendedName>
</protein>
<evidence type="ECO:0000256" key="1">
    <source>
        <dbReference type="PIRSR" id="PIRSR605502-1"/>
    </source>
</evidence>
<dbReference type="PANTHER" id="PTHR16222:SF34">
    <property type="entry name" value="ADP-RIBOSYLGLYCOHYDROLASE"/>
    <property type="match status" value="1"/>
</dbReference>